<dbReference type="GO" id="GO:0019478">
    <property type="term" value="P:D-amino acid catabolic process"/>
    <property type="evidence" value="ECO:0007669"/>
    <property type="project" value="TreeGrafter"/>
</dbReference>
<comment type="similarity">
    <text evidence="2">Belongs to the DAMOX/DASOX family.</text>
</comment>
<dbReference type="GO" id="GO:0003884">
    <property type="term" value="F:D-amino-acid oxidase activity"/>
    <property type="evidence" value="ECO:0007669"/>
    <property type="project" value="InterPro"/>
</dbReference>
<evidence type="ECO:0000256" key="5">
    <source>
        <dbReference type="ARBA" id="ARBA00023002"/>
    </source>
</evidence>
<organism evidence="8 9">
    <name type="scientific">Bombardia bombarda</name>
    <dbReference type="NCBI Taxonomy" id="252184"/>
    <lineage>
        <taxon>Eukaryota</taxon>
        <taxon>Fungi</taxon>
        <taxon>Dikarya</taxon>
        <taxon>Ascomycota</taxon>
        <taxon>Pezizomycotina</taxon>
        <taxon>Sordariomycetes</taxon>
        <taxon>Sordariomycetidae</taxon>
        <taxon>Sordariales</taxon>
        <taxon>Lasiosphaeriaceae</taxon>
        <taxon>Bombardia</taxon>
    </lineage>
</organism>
<protein>
    <recommendedName>
        <fullName evidence="7">FAD dependent oxidoreductase domain-containing protein</fullName>
    </recommendedName>
</protein>
<dbReference type="EMBL" id="JAULSR010000001">
    <property type="protein sequence ID" value="KAK0636827.1"/>
    <property type="molecule type" value="Genomic_DNA"/>
</dbReference>
<keyword evidence="4 6" id="KW-0274">FAD</keyword>
<evidence type="ECO:0000256" key="3">
    <source>
        <dbReference type="ARBA" id="ARBA00022630"/>
    </source>
</evidence>
<accession>A0AA39XML9</accession>
<keyword evidence="3" id="KW-0285">Flavoprotein</keyword>
<dbReference type="GO" id="GO:0071949">
    <property type="term" value="F:FAD binding"/>
    <property type="evidence" value="ECO:0007669"/>
    <property type="project" value="InterPro"/>
</dbReference>
<keyword evidence="9" id="KW-1185">Reference proteome</keyword>
<evidence type="ECO:0000256" key="2">
    <source>
        <dbReference type="ARBA" id="ARBA00006730"/>
    </source>
</evidence>
<dbReference type="PANTHER" id="PTHR11530:SF16">
    <property type="entry name" value="D-AMINO ACID OXIDASE (AFU_ORTHOLOGUE AFUA_5G11290)"/>
    <property type="match status" value="1"/>
</dbReference>
<dbReference type="PANTHER" id="PTHR11530">
    <property type="entry name" value="D-AMINO ACID OXIDASE"/>
    <property type="match status" value="1"/>
</dbReference>
<evidence type="ECO:0000313" key="9">
    <source>
        <dbReference type="Proteomes" id="UP001174934"/>
    </source>
</evidence>
<evidence type="ECO:0000256" key="1">
    <source>
        <dbReference type="ARBA" id="ARBA00001974"/>
    </source>
</evidence>
<sequence length="277" mass="30180">MPTIVVVGAGVSGLTCALQLAKQKGNVVTVVAKHMPGDYDIEYTSPWAGANVLPMALEKDSRWEKQTWPELSRLAKEVPEAGIHYQTVRVLRRTADASTDFKGPFSDGLFALNPWFKTLMPDYHDLPAASLPPGIHSASEFTSVCINTAVYLPWLAGQCAAHGVVLRRAVLSHIAEAASLSHSGSRQADIIINASGLLACKLGGVMDSKVHARRGQTVLVRNEAGPVMMCMSGTKDGAEEMCYTMTRALGGGGRYWAGRISWIIGMRRWMWLWRRGL</sequence>
<reference evidence="8" key="1">
    <citation type="submission" date="2023-06" db="EMBL/GenBank/DDBJ databases">
        <title>Genome-scale phylogeny and comparative genomics of the fungal order Sordariales.</title>
        <authorList>
            <consortium name="Lawrence Berkeley National Laboratory"/>
            <person name="Hensen N."/>
            <person name="Bonometti L."/>
            <person name="Westerberg I."/>
            <person name="Brannstrom I.O."/>
            <person name="Guillou S."/>
            <person name="Cros-Aarteil S."/>
            <person name="Calhoun S."/>
            <person name="Haridas S."/>
            <person name="Kuo A."/>
            <person name="Mondo S."/>
            <person name="Pangilinan J."/>
            <person name="Riley R."/>
            <person name="LaButti K."/>
            <person name="Andreopoulos B."/>
            <person name="Lipzen A."/>
            <person name="Chen C."/>
            <person name="Yanf M."/>
            <person name="Daum C."/>
            <person name="Ng V."/>
            <person name="Clum A."/>
            <person name="Steindorff A."/>
            <person name="Ohm R."/>
            <person name="Martin F."/>
            <person name="Silar P."/>
            <person name="Natvig D."/>
            <person name="Lalanne C."/>
            <person name="Gautier V."/>
            <person name="Ament-velasquez S.L."/>
            <person name="Kruys A."/>
            <person name="Hutchinson M.I."/>
            <person name="Powell A.J."/>
            <person name="Barry K."/>
            <person name="Miller A.N."/>
            <person name="Grigoriev I.V."/>
            <person name="Debuchy R."/>
            <person name="Gladieux P."/>
            <person name="Thoren M.H."/>
            <person name="Johannesson H."/>
        </authorList>
    </citation>
    <scope>NUCLEOTIDE SEQUENCE</scope>
    <source>
        <strain evidence="8">SMH3391-2</strain>
    </source>
</reference>
<evidence type="ECO:0000256" key="4">
    <source>
        <dbReference type="ARBA" id="ARBA00022827"/>
    </source>
</evidence>
<dbReference type="SUPFAM" id="SSF51971">
    <property type="entry name" value="Nucleotide-binding domain"/>
    <property type="match status" value="1"/>
</dbReference>
<dbReference type="GO" id="GO:0005737">
    <property type="term" value="C:cytoplasm"/>
    <property type="evidence" value="ECO:0007669"/>
    <property type="project" value="TreeGrafter"/>
</dbReference>
<dbReference type="InterPro" id="IPR023209">
    <property type="entry name" value="DAO"/>
</dbReference>
<dbReference type="PIRSF" id="PIRSF000189">
    <property type="entry name" value="D-aa_oxidase"/>
    <property type="match status" value="1"/>
</dbReference>
<dbReference type="Gene3D" id="3.30.9.10">
    <property type="entry name" value="D-Amino Acid Oxidase, subunit A, domain 2"/>
    <property type="match status" value="1"/>
</dbReference>
<proteinExistence type="inferred from homology"/>
<keyword evidence="5" id="KW-0560">Oxidoreductase</keyword>
<dbReference type="InterPro" id="IPR006076">
    <property type="entry name" value="FAD-dep_OxRdtase"/>
</dbReference>
<feature type="domain" description="FAD dependent oxidoreductase" evidence="7">
    <location>
        <begin position="4"/>
        <end position="247"/>
    </location>
</feature>
<dbReference type="Pfam" id="PF01266">
    <property type="entry name" value="DAO"/>
    <property type="match status" value="1"/>
</dbReference>
<evidence type="ECO:0000256" key="6">
    <source>
        <dbReference type="PIRSR" id="PIRSR000189-1"/>
    </source>
</evidence>
<dbReference type="Proteomes" id="UP001174934">
    <property type="component" value="Unassembled WGS sequence"/>
</dbReference>
<evidence type="ECO:0000259" key="7">
    <source>
        <dbReference type="Pfam" id="PF01266"/>
    </source>
</evidence>
<comment type="cofactor">
    <cofactor evidence="1 6">
        <name>FAD</name>
        <dbReference type="ChEBI" id="CHEBI:57692"/>
    </cofactor>
</comment>
<name>A0AA39XML9_9PEZI</name>
<evidence type="ECO:0000313" key="8">
    <source>
        <dbReference type="EMBL" id="KAK0636827.1"/>
    </source>
</evidence>
<feature type="binding site" evidence="6">
    <location>
        <begin position="44"/>
        <end position="45"/>
    </location>
    <ligand>
        <name>FAD</name>
        <dbReference type="ChEBI" id="CHEBI:57692"/>
    </ligand>
</feature>
<dbReference type="Gene3D" id="3.40.50.720">
    <property type="entry name" value="NAD(P)-binding Rossmann-like Domain"/>
    <property type="match status" value="1"/>
</dbReference>
<gene>
    <name evidence="8" type="ORF">B0T17DRAFT_613501</name>
</gene>
<comment type="caution">
    <text evidence="8">The sequence shown here is derived from an EMBL/GenBank/DDBJ whole genome shotgun (WGS) entry which is preliminary data.</text>
</comment>
<dbReference type="AlphaFoldDB" id="A0AA39XML9"/>